<organism evidence="3 4">
    <name type="scientific">Natrialba taiwanensis DSM 12281</name>
    <dbReference type="NCBI Taxonomy" id="1230458"/>
    <lineage>
        <taxon>Archaea</taxon>
        <taxon>Methanobacteriati</taxon>
        <taxon>Methanobacteriota</taxon>
        <taxon>Stenosarchaea group</taxon>
        <taxon>Halobacteria</taxon>
        <taxon>Halobacteriales</taxon>
        <taxon>Natrialbaceae</taxon>
        <taxon>Natrialba</taxon>
    </lineage>
</organism>
<feature type="transmembrane region" description="Helical" evidence="2">
    <location>
        <begin position="85"/>
        <end position="102"/>
    </location>
</feature>
<feature type="transmembrane region" description="Helical" evidence="2">
    <location>
        <begin position="114"/>
        <end position="133"/>
    </location>
</feature>
<accession>L9ZH95</accession>
<keyword evidence="2" id="KW-1133">Transmembrane helix</keyword>
<dbReference type="AlphaFoldDB" id="L9ZH95"/>
<sequence>MIADGRTNAIASWLLVIAIAGIGLSELLLGEVLWTTFAATLLVLALLPSIAFRSPLVMLPWEVLLLAALPILGMALDATGLTGHFASYLSVAAIALVLAVELQMFTTVRMTPGFAVIFVVVSTLSAAALWALLRWSIGGLLDTPFTGTHDEIMWEFVYSAVAGLGSGIVFEVYFRRLGRLDQSYSIPSAATPPNSQSDPGTPSSPSSVSGRDDPKTTSPASEAESEPAHTDESDPKPGPDSTSPPPSPSEPAPRVESDPEAEDEDHRDHV</sequence>
<feature type="transmembrane region" description="Helical" evidence="2">
    <location>
        <begin position="7"/>
        <end position="26"/>
    </location>
</feature>
<proteinExistence type="predicted"/>
<keyword evidence="2" id="KW-0812">Transmembrane</keyword>
<dbReference type="EMBL" id="AOIL01000067">
    <property type="protein sequence ID" value="ELY85436.1"/>
    <property type="molecule type" value="Genomic_DNA"/>
</dbReference>
<dbReference type="STRING" id="1230458.C484_18987"/>
<dbReference type="PATRIC" id="fig|1230458.4.peg.3814"/>
<name>L9ZH95_9EURY</name>
<evidence type="ECO:0000256" key="1">
    <source>
        <dbReference type="SAM" id="MobiDB-lite"/>
    </source>
</evidence>
<feature type="compositionally biased region" description="Basic and acidic residues" evidence="1">
    <location>
        <begin position="226"/>
        <end position="237"/>
    </location>
</feature>
<feature type="transmembrane region" description="Helical" evidence="2">
    <location>
        <begin position="59"/>
        <end position="79"/>
    </location>
</feature>
<protein>
    <submittedName>
        <fullName evidence="3">Uncharacterized protein</fullName>
    </submittedName>
</protein>
<gene>
    <name evidence="3" type="ORF">C484_18987</name>
</gene>
<feature type="transmembrane region" description="Helical" evidence="2">
    <location>
        <begin position="153"/>
        <end position="174"/>
    </location>
</feature>
<evidence type="ECO:0000313" key="3">
    <source>
        <dbReference type="EMBL" id="ELY85436.1"/>
    </source>
</evidence>
<comment type="caution">
    <text evidence="3">The sequence shown here is derived from an EMBL/GenBank/DDBJ whole genome shotgun (WGS) entry which is preliminary data.</text>
</comment>
<reference evidence="3 4" key="1">
    <citation type="journal article" date="2014" name="PLoS Genet.">
        <title>Phylogenetically driven sequencing of extremely halophilic archaea reveals strategies for static and dynamic osmo-response.</title>
        <authorList>
            <person name="Becker E.A."/>
            <person name="Seitzer P.M."/>
            <person name="Tritt A."/>
            <person name="Larsen D."/>
            <person name="Krusor M."/>
            <person name="Yao A.I."/>
            <person name="Wu D."/>
            <person name="Madern D."/>
            <person name="Eisen J.A."/>
            <person name="Darling A.E."/>
            <person name="Facciotti M.T."/>
        </authorList>
    </citation>
    <scope>NUCLEOTIDE SEQUENCE [LARGE SCALE GENOMIC DNA]</scope>
    <source>
        <strain evidence="3 4">DSM 12281</strain>
    </source>
</reference>
<feature type="compositionally biased region" description="Low complexity" evidence="1">
    <location>
        <begin position="195"/>
        <end position="209"/>
    </location>
</feature>
<feature type="compositionally biased region" description="Pro residues" evidence="1">
    <location>
        <begin position="238"/>
        <end position="251"/>
    </location>
</feature>
<feature type="region of interest" description="Disordered" evidence="1">
    <location>
        <begin position="187"/>
        <end position="270"/>
    </location>
</feature>
<evidence type="ECO:0000256" key="2">
    <source>
        <dbReference type="SAM" id="Phobius"/>
    </source>
</evidence>
<dbReference type="Proteomes" id="UP000011648">
    <property type="component" value="Unassembled WGS sequence"/>
</dbReference>
<keyword evidence="2" id="KW-0472">Membrane</keyword>
<evidence type="ECO:0000313" key="4">
    <source>
        <dbReference type="Proteomes" id="UP000011648"/>
    </source>
</evidence>
<keyword evidence="4" id="KW-1185">Reference proteome</keyword>
<feature type="transmembrane region" description="Helical" evidence="2">
    <location>
        <begin position="32"/>
        <end position="52"/>
    </location>
</feature>